<dbReference type="AlphaFoldDB" id="A0A162N0U8"/>
<protein>
    <submittedName>
        <fullName evidence="3">NAD(P)-binding domain protein</fullName>
    </submittedName>
</protein>
<dbReference type="OrthoDB" id="191139at2759"/>
<accession>A0A162N0U8</accession>
<proteinExistence type="inferred from homology"/>
<dbReference type="InterPro" id="IPR002347">
    <property type="entry name" value="SDR_fam"/>
</dbReference>
<dbReference type="GO" id="GO:0016491">
    <property type="term" value="F:oxidoreductase activity"/>
    <property type="evidence" value="ECO:0007669"/>
    <property type="project" value="UniProtKB-KW"/>
</dbReference>
<evidence type="ECO:0000313" key="4">
    <source>
        <dbReference type="Proteomes" id="UP000076744"/>
    </source>
</evidence>
<dbReference type="SUPFAM" id="SSF51735">
    <property type="entry name" value="NAD(P)-binding Rossmann-fold domains"/>
    <property type="match status" value="1"/>
</dbReference>
<reference evidence="3 4" key="1">
    <citation type="journal article" date="2016" name="Genome Biol. Evol.">
        <title>Divergent and convergent evolution of fungal pathogenicity.</title>
        <authorList>
            <person name="Shang Y."/>
            <person name="Xiao G."/>
            <person name="Zheng P."/>
            <person name="Cen K."/>
            <person name="Zhan S."/>
            <person name="Wang C."/>
        </authorList>
    </citation>
    <scope>NUCLEOTIDE SEQUENCE [LARGE SCALE GENOMIC DNA]</scope>
    <source>
        <strain evidence="3 4">ARSEF 2679</strain>
    </source>
</reference>
<name>A0A162N0U8_CORFA</name>
<comment type="similarity">
    <text evidence="1">Belongs to the short-chain dehydrogenases/reductases (SDR) family.</text>
</comment>
<keyword evidence="4" id="KW-1185">Reference proteome</keyword>
<dbReference type="Gene3D" id="3.40.50.720">
    <property type="entry name" value="NAD(P)-binding Rossmann-like Domain"/>
    <property type="match status" value="1"/>
</dbReference>
<organism evidence="3 4">
    <name type="scientific">Cordyceps fumosorosea (strain ARSEF 2679)</name>
    <name type="common">Isaria fumosorosea</name>
    <dbReference type="NCBI Taxonomy" id="1081104"/>
    <lineage>
        <taxon>Eukaryota</taxon>
        <taxon>Fungi</taxon>
        <taxon>Dikarya</taxon>
        <taxon>Ascomycota</taxon>
        <taxon>Pezizomycotina</taxon>
        <taxon>Sordariomycetes</taxon>
        <taxon>Hypocreomycetidae</taxon>
        <taxon>Hypocreales</taxon>
        <taxon>Cordycipitaceae</taxon>
        <taxon>Cordyceps</taxon>
    </lineage>
</organism>
<dbReference type="EMBL" id="AZHB01000001">
    <property type="protein sequence ID" value="OAA73719.1"/>
    <property type="molecule type" value="Genomic_DNA"/>
</dbReference>
<dbReference type="RefSeq" id="XP_018708677.1">
    <property type="nucleotide sequence ID" value="XM_018844227.1"/>
</dbReference>
<dbReference type="GeneID" id="30016912"/>
<evidence type="ECO:0000256" key="2">
    <source>
        <dbReference type="ARBA" id="ARBA00023002"/>
    </source>
</evidence>
<comment type="caution">
    <text evidence="3">The sequence shown here is derived from an EMBL/GenBank/DDBJ whole genome shotgun (WGS) entry which is preliminary data.</text>
</comment>
<dbReference type="STRING" id="1081104.A0A162N0U8"/>
<dbReference type="Pfam" id="PF00106">
    <property type="entry name" value="adh_short"/>
    <property type="match status" value="1"/>
</dbReference>
<evidence type="ECO:0000256" key="1">
    <source>
        <dbReference type="ARBA" id="ARBA00006484"/>
    </source>
</evidence>
<gene>
    <name evidence="3" type="ORF">ISF_00620</name>
</gene>
<sequence>MCSLNGYNPDTDIPDLAGKVILITGGTNGIGRTAVQELAKHNPGHIYFTGRDRQAADSLIAGLPSGADGRALATFLPCDMSSLESVRRTAEAFSAPRLDIFVANAGVMATPPGLTLDGYEHQFGINHLGNTALLLRLLPVMRATASLTPDVRFVALTSLGHRAAPPAAGVELATLRTTQEGRFAMGAWARYGQSKLAAILTARELARRCPELTSVAVHPGVAKTALVADLGFWQRMLVYVTNPAGLLTPRQGCFNTVWAATAPGVREAAAAGGVAFFEPVGMPNAGDGKCWDDELARGLWEWTENAVGVKA</sequence>
<dbReference type="PANTHER" id="PTHR24320:SF154">
    <property type="entry name" value="OXIDOREDUCTASE, SHORT-CHAIN DEHYDROGENASE_REDUCTASE FAMILY (AFU_ORTHOLOGUE AFUA_2G04560)"/>
    <property type="match status" value="1"/>
</dbReference>
<evidence type="ECO:0000313" key="3">
    <source>
        <dbReference type="EMBL" id="OAA73719.1"/>
    </source>
</evidence>
<keyword evidence="2" id="KW-0560">Oxidoreductase</keyword>
<dbReference type="Proteomes" id="UP000076744">
    <property type="component" value="Unassembled WGS sequence"/>
</dbReference>
<dbReference type="PRINTS" id="PR00081">
    <property type="entry name" value="GDHRDH"/>
</dbReference>
<dbReference type="InterPro" id="IPR036291">
    <property type="entry name" value="NAD(P)-bd_dom_sf"/>
</dbReference>
<dbReference type="PANTHER" id="PTHR24320">
    <property type="entry name" value="RETINOL DEHYDROGENASE"/>
    <property type="match status" value="1"/>
</dbReference>